<dbReference type="EMBL" id="CAAALY010266920">
    <property type="protein sequence ID" value="VEL40894.1"/>
    <property type="molecule type" value="Genomic_DNA"/>
</dbReference>
<evidence type="ECO:0000313" key="2">
    <source>
        <dbReference type="Proteomes" id="UP000784294"/>
    </source>
</evidence>
<name>A0A3S5BUQ8_9PLAT</name>
<reference evidence="1" key="1">
    <citation type="submission" date="2018-11" db="EMBL/GenBank/DDBJ databases">
        <authorList>
            <consortium name="Pathogen Informatics"/>
        </authorList>
    </citation>
    <scope>NUCLEOTIDE SEQUENCE</scope>
</reference>
<proteinExistence type="predicted"/>
<accession>A0A3S5BUQ8</accession>
<comment type="caution">
    <text evidence="1">The sequence shown here is derived from an EMBL/GenBank/DDBJ whole genome shotgun (WGS) entry which is preliminary data.</text>
</comment>
<dbReference type="AlphaFoldDB" id="A0A3S5BUQ8"/>
<sequence>MARLLSSHPVTQGTQLVSGPCSFVFDLLSDDPTANSESLLDTSLDAARLYAITASEVEIAREAWTEVDQLMMAWRWAIDSRIPVTECDTAGVSLAACAAWLGGAERWLERAVVGWREPADRQMAVGATTNEYDTTPDLVEPAPRPELEALLAEREVSTVTCQRCNWILLRDSRIGTKCSEMCRYQA</sequence>
<gene>
    <name evidence="1" type="ORF">PXEA_LOCUS34334</name>
</gene>
<organism evidence="1 2">
    <name type="scientific">Protopolystoma xenopodis</name>
    <dbReference type="NCBI Taxonomy" id="117903"/>
    <lineage>
        <taxon>Eukaryota</taxon>
        <taxon>Metazoa</taxon>
        <taxon>Spiralia</taxon>
        <taxon>Lophotrochozoa</taxon>
        <taxon>Platyhelminthes</taxon>
        <taxon>Monogenea</taxon>
        <taxon>Polyopisthocotylea</taxon>
        <taxon>Polystomatidea</taxon>
        <taxon>Polystomatidae</taxon>
        <taxon>Protopolystoma</taxon>
    </lineage>
</organism>
<dbReference type="Proteomes" id="UP000784294">
    <property type="component" value="Unassembled WGS sequence"/>
</dbReference>
<protein>
    <submittedName>
        <fullName evidence="1">Uncharacterized protein</fullName>
    </submittedName>
</protein>
<keyword evidence="2" id="KW-1185">Reference proteome</keyword>
<evidence type="ECO:0000313" key="1">
    <source>
        <dbReference type="EMBL" id="VEL40894.1"/>
    </source>
</evidence>